<accession>A0A562KKZ4</accession>
<organism evidence="3 4">
    <name type="scientific">Sphingobium wenxiniae (strain DSM 21828 / CGMCC 1.7748 / JZ-1)</name>
    <dbReference type="NCBI Taxonomy" id="595605"/>
    <lineage>
        <taxon>Bacteria</taxon>
        <taxon>Pseudomonadati</taxon>
        <taxon>Pseudomonadota</taxon>
        <taxon>Alphaproteobacteria</taxon>
        <taxon>Sphingomonadales</taxon>
        <taxon>Sphingomonadaceae</taxon>
        <taxon>Sphingobium</taxon>
    </lineage>
</organism>
<comment type="caution">
    <text evidence="3">The sequence shown here is derived from an EMBL/GenBank/DDBJ whole genome shotgun (WGS) entry which is preliminary data.</text>
</comment>
<dbReference type="PANTHER" id="PTHR43777:SF1">
    <property type="entry name" value="MOLYBDENUM COFACTOR CYTIDYLYLTRANSFERASE"/>
    <property type="match status" value="1"/>
</dbReference>
<dbReference type="EMBL" id="VLKK01000003">
    <property type="protein sequence ID" value="TWH96080.1"/>
    <property type="molecule type" value="Genomic_DNA"/>
</dbReference>
<dbReference type="AlphaFoldDB" id="A0A562KKZ4"/>
<dbReference type="Gene3D" id="3.90.550.10">
    <property type="entry name" value="Spore Coat Polysaccharide Biosynthesis Protein SpsA, Chain A"/>
    <property type="match status" value="1"/>
</dbReference>
<dbReference type="Pfam" id="PF12804">
    <property type="entry name" value="NTP_transf_3"/>
    <property type="match status" value="1"/>
</dbReference>
<dbReference type="InterPro" id="IPR025877">
    <property type="entry name" value="MobA-like_NTP_Trfase"/>
</dbReference>
<dbReference type="PANTHER" id="PTHR43777">
    <property type="entry name" value="MOLYBDENUM COFACTOR CYTIDYLYLTRANSFERASE"/>
    <property type="match status" value="1"/>
</dbReference>
<dbReference type="SUPFAM" id="SSF53448">
    <property type="entry name" value="Nucleotide-diphospho-sugar transferases"/>
    <property type="match status" value="1"/>
</dbReference>
<protein>
    <submittedName>
        <fullName evidence="3">Molybdenum cofactor cytidylyltransferase</fullName>
    </submittedName>
</protein>
<keyword evidence="1" id="KW-0460">Magnesium</keyword>
<keyword evidence="3" id="KW-0808">Transferase</keyword>
<keyword evidence="3" id="KW-0548">Nucleotidyltransferase</keyword>
<name>A0A562KKZ4_SPHWJ</name>
<evidence type="ECO:0000313" key="4">
    <source>
        <dbReference type="Proteomes" id="UP000316624"/>
    </source>
</evidence>
<proteinExistence type="predicted"/>
<dbReference type="CDD" id="cd04182">
    <property type="entry name" value="GT_2_like_f"/>
    <property type="match status" value="1"/>
</dbReference>
<evidence type="ECO:0000313" key="3">
    <source>
        <dbReference type="EMBL" id="TWH96080.1"/>
    </source>
</evidence>
<gene>
    <name evidence="3" type="ORF">IQ35_01169</name>
</gene>
<dbReference type="InterPro" id="IPR029044">
    <property type="entry name" value="Nucleotide-diphossugar_trans"/>
</dbReference>
<reference evidence="3 4" key="1">
    <citation type="journal article" date="2015" name="Stand. Genomic Sci.">
        <title>Genomic Encyclopedia of Bacterial and Archaeal Type Strains, Phase III: the genomes of soil and plant-associated and newly described type strains.</title>
        <authorList>
            <person name="Whitman W.B."/>
            <person name="Woyke T."/>
            <person name="Klenk H.P."/>
            <person name="Zhou Y."/>
            <person name="Lilburn T.G."/>
            <person name="Beck B.J."/>
            <person name="De Vos P."/>
            <person name="Vandamme P."/>
            <person name="Eisen J.A."/>
            <person name="Garrity G."/>
            <person name="Hugenholtz P."/>
            <person name="Kyrpides N.C."/>
        </authorList>
    </citation>
    <scope>NUCLEOTIDE SEQUENCE [LARGE SCALE GENOMIC DNA]</scope>
    <source>
        <strain evidence="3 4">CGMCC 1.7748</strain>
    </source>
</reference>
<evidence type="ECO:0000259" key="2">
    <source>
        <dbReference type="Pfam" id="PF12804"/>
    </source>
</evidence>
<dbReference type="GO" id="GO:0016779">
    <property type="term" value="F:nucleotidyltransferase activity"/>
    <property type="evidence" value="ECO:0007669"/>
    <property type="project" value="UniProtKB-KW"/>
</dbReference>
<keyword evidence="4" id="KW-1185">Reference proteome</keyword>
<sequence>MRTERIAAILLAAGTSSRFGEGDKLMADLRGKPVVQHTMETVASMAFAELIAVARPIGQAPVIHRKLERRGYSILINERPEEGVSGSIVRAVEHVMPIRHVRGILICLADMPDVPQTHYNRLCLAAADIRSVVASTDGFSSSPPAFIGRKHFGELLTLRGDQGARALLSRGIQIETHSALLRDIDTPEDLMNGQSALDGG</sequence>
<evidence type="ECO:0000256" key="1">
    <source>
        <dbReference type="ARBA" id="ARBA00022842"/>
    </source>
</evidence>
<feature type="domain" description="MobA-like NTP transferase" evidence="2">
    <location>
        <begin position="8"/>
        <end position="170"/>
    </location>
</feature>
<dbReference type="Proteomes" id="UP000316624">
    <property type="component" value="Unassembled WGS sequence"/>
</dbReference>
<dbReference type="RefSeq" id="WP_145072260.1">
    <property type="nucleotide sequence ID" value="NZ_JACIIY010000005.1"/>
</dbReference>